<organism evidence="3 4">
    <name type="scientific">Lysinibacillus sphaericus</name>
    <name type="common">Bacillus sphaericus</name>
    <dbReference type="NCBI Taxonomy" id="1421"/>
    <lineage>
        <taxon>Bacteria</taxon>
        <taxon>Bacillati</taxon>
        <taxon>Bacillota</taxon>
        <taxon>Bacilli</taxon>
        <taxon>Bacillales</taxon>
        <taxon>Bacillaceae</taxon>
        <taxon>Lysinibacillus</taxon>
    </lineage>
</organism>
<feature type="domain" description="ATP-grasp" evidence="2">
    <location>
        <begin position="84"/>
        <end position="342"/>
    </location>
</feature>
<dbReference type="EMBL" id="CP019980">
    <property type="protein sequence ID" value="AVK95084.1"/>
    <property type="molecule type" value="Genomic_DNA"/>
</dbReference>
<proteinExistence type="predicted"/>
<protein>
    <recommendedName>
        <fullName evidence="2">ATP-grasp domain-containing protein</fullName>
    </recommendedName>
</protein>
<evidence type="ECO:0000256" key="1">
    <source>
        <dbReference type="PROSITE-ProRule" id="PRU00409"/>
    </source>
</evidence>
<dbReference type="GO" id="GO:0046872">
    <property type="term" value="F:metal ion binding"/>
    <property type="evidence" value="ECO:0007669"/>
    <property type="project" value="InterPro"/>
</dbReference>
<sequence length="348" mass="38915">MIIVLNYFSVGGVGLTQQQISNLQNQIIIQKAKEMGIVCTPLLADCEDFLELSYKDKTVIINKSRSHQLLLISGLLAQNKEATNKLLARNKLPITDTLIVEEVGEPAIQFLTNNKTVVVKPINAKCSLGVTIGIKTLEQLEQAVIVAKQYSQKIMLQRYVVGHDYRVLVIDGEMIGVLEYRSAFIEGDGYSTIRQLLENLKDKQLKKNTLEPENDQAIEAESIDLQNILHRNGLTLDDVLVKGQQVELFVDDNMLVTDFYDVITDRTADICPENIEMAIRAAKALQIDVAGIDIRCLHIDKPLDQTNGVILEVNALPDLVDPSNYFANSTKNAAESYLTYLLEIEKEQ</sequence>
<name>A0A2S0JVU5_LYSSH</name>
<dbReference type="GO" id="GO:0016879">
    <property type="term" value="F:ligase activity, forming carbon-nitrogen bonds"/>
    <property type="evidence" value="ECO:0007669"/>
    <property type="project" value="TreeGrafter"/>
</dbReference>
<dbReference type="SUPFAM" id="SSF56059">
    <property type="entry name" value="Glutathione synthetase ATP-binding domain-like"/>
    <property type="match status" value="1"/>
</dbReference>
<keyword evidence="1" id="KW-0067">ATP-binding</keyword>
<keyword evidence="1" id="KW-0547">Nucleotide-binding</keyword>
<dbReference type="Gene3D" id="3.30.1490.20">
    <property type="entry name" value="ATP-grasp fold, A domain"/>
    <property type="match status" value="1"/>
</dbReference>
<dbReference type="GO" id="GO:0005524">
    <property type="term" value="F:ATP binding"/>
    <property type="evidence" value="ECO:0007669"/>
    <property type="project" value="UniProtKB-UniRule"/>
</dbReference>
<reference evidence="3 4" key="1">
    <citation type="submission" date="2017-03" db="EMBL/GenBank/DDBJ databases">
        <title>The whole genome sequencing and assembly of Lysinibacillus sphaericus DSM 28T strain.</title>
        <authorList>
            <person name="Lee Y.-J."/>
            <person name="Yi H."/>
            <person name="Bahn Y.-S."/>
            <person name="Kim J.F."/>
            <person name="Lee D.-W."/>
        </authorList>
    </citation>
    <scope>NUCLEOTIDE SEQUENCE [LARGE SCALE GENOMIC DNA]</scope>
    <source>
        <strain evidence="3 4">DSM 28</strain>
    </source>
</reference>
<dbReference type="PANTHER" id="PTHR21621:SF0">
    <property type="entry name" value="BETA-CITRYLGLUTAMATE SYNTHASE B-RELATED"/>
    <property type="match status" value="1"/>
</dbReference>
<dbReference type="GO" id="GO:0005737">
    <property type="term" value="C:cytoplasm"/>
    <property type="evidence" value="ECO:0007669"/>
    <property type="project" value="TreeGrafter"/>
</dbReference>
<accession>A0A2S0JVU5</accession>
<dbReference type="Gene3D" id="3.30.470.20">
    <property type="entry name" value="ATP-grasp fold, B domain"/>
    <property type="match status" value="2"/>
</dbReference>
<dbReference type="InterPro" id="IPR011761">
    <property type="entry name" value="ATP-grasp"/>
</dbReference>
<dbReference type="AlphaFoldDB" id="A0A2S0JVU5"/>
<dbReference type="PANTHER" id="PTHR21621">
    <property type="entry name" value="RIBOSOMAL PROTEIN S6 MODIFICATION PROTEIN"/>
    <property type="match status" value="1"/>
</dbReference>
<dbReference type="PROSITE" id="PS50975">
    <property type="entry name" value="ATP_GRASP"/>
    <property type="match status" value="1"/>
</dbReference>
<dbReference type="Pfam" id="PF08443">
    <property type="entry name" value="RimK"/>
    <property type="match status" value="1"/>
</dbReference>
<evidence type="ECO:0000259" key="2">
    <source>
        <dbReference type="PROSITE" id="PS50975"/>
    </source>
</evidence>
<evidence type="ECO:0000313" key="4">
    <source>
        <dbReference type="Proteomes" id="UP000238825"/>
    </source>
</evidence>
<dbReference type="InterPro" id="IPR013651">
    <property type="entry name" value="ATP-grasp_RimK-type"/>
</dbReference>
<gene>
    <name evidence="3" type="ORF">LS41612_01625</name>
</gene>
<dbReference type="Proteomes" id="UP000238825">
    <property type="component" value="Chromosome"/>
</dbReference>
<evidence type="ECO:0000313" key="3">
    <source>
        <dbReference type="EMBL" id="AVK95084.1"/>
    </source>
</evidence>
<dbReference type="InterPro" id="IPR013815">
    <property type="entry name" value="ATP_grasp_subdomain_1"/>
</dbReference>